<feature type="transmembrane region" description="Helical" evidence="10">
    <location>
        <begin position="167"/>
        <end position="184"/>
    </location>
</feature>
<gene>
    <name evidence="11" type="ORF">UFOPK2399_00851</name>
</gene>
<feature type="transmembrane region" description="Helical" evidence="10">
    <location>
        <begin position="247"/>
        <end position="280"/>
    </location>
</feature>
<evidence type="ECO:0000313" key="11">
    <source>
        <dbReference type="EMBL" id="CAB4692998.1"/>
    </source>
</evidence>
<evidence type="ECO:0000256" key="5">
    <source>
        <dbReference type="ARBA" id="ARBA00022692"/>
    </source>
</evidence>
<name>A0A6J6P8W9_9ZZZZ</name>
<evidence type="ECO:0000256" key="1">
    <source>
        <dbReference type="ARBA" id="ARBA00004651"/>
    </source>
</evidence>
<feature type="transmembrane region" description="Helical" evidence="10">
    <location>
        <begin position="80"/>
        <end position="105"/>
    </location>
</feature>
<dbReference type="AlphaFoldDB" id="A0A6J6P8W9"/>
<dbReference type="Pfam" id="PF02653">
    <property type="entry name" value="BPD_transp_2"/>
    <property type="match status" value="1"/>
</dbReference>
<evidence type="ECO:0000256" key="3">
    <source>
        <dbReference type="ARBA" id="ARBA00022475"/>
    </source>
</evidence>
<feature type="transmembrane region" description="Helical" evidence="10">
    <location>
        <begin position="117"/>
        <end position="137"/>
    </location>
</feature>
<sequence length="321" mass="34319">MVAFFIWLAINFVKTPADTTNVFFIGLSNGCVYALVALGYTLVYGILELINFAHGDVFMLGGMISVSIAQSFGLSAGDAMLWPLVVVVLLLSMVACGAINTTIEAVAYRPLRSAPRLAPLITAIGVSFILEDVGLIWKGPNYVNFPDVMPHSNLVSFAGVNVQWDKVIMLSITVPVLLLLLYLVQETRQGKAMRATAQDMDASAIMGIDVNRTISFTFLIAGTLAGAAGLLYSLYFQTVRFDQGFQLGLIAFTAAVLGGIGNLPGAVLGALVIGLIQAFNEGLQWHAPGSDWTQSIVFSILILILVFRPEGLLGERTPEGG</sequence>
<dbReference type="GO" id="GO:1903806">
    <property type="term" value="P:L-isoleucine import across plasma membrane"/>
    <property type="evidence" value="ECO:0007669"/>
    <property type="project" value="TreeGrafter"/>
</dbReference>
<dbReference type="EMBL" id="CAEZXP010000001">
    <property type="protein sequence ID" value="CAB4692998.1"/>
    <property type="molecule type" value="Genomic_DNA"/>
</dbReference>
<dbReference type="GO" id="GO:0005886">
    <property type="term" value="C:plasma membrane"/>
    <property type="evidence" value="ECO:0007669"/>
    <property type="project" value="UniProtKB-SubCell"/>
</dbReference>
<keyword evidence="4" id="KW-0997">Cell inner membrane</keyword>
<dbReference type="GO" id="GO:0015192">
    <property type="term" value="F:L-phenylalanine transmembrane transporter activity"/>
    <property type="evidence" value="ECO:0007669"/>
    <property type="project" value="TreeGrafter"/>
</dbReference>
<dbReference type="GO" id="GO:0015188">
    <property type="term" value="F:L-isoleucine transmembrane transporter activity"/>
    <property type="evidence" value="ECO:0007669"/>
    <property type="project" value="TreeGrafter"/>
</dbReference>
<reference evidence="11" key="1">
    <citation type="submission" date="2020-05" db="EMBL/GenBank/DDBJ databases">
        <authorList>
            <person name="Chiriac C."/>
            <person name="Salcher M."/>
            <person name="Ghai R."/>
            <person name="Kavagutti S V."/>
        </authorList>
    </citation>
    <scope>NUCLEOTIDE SEQUENCE</scope>
</reference>
<dbReference type="GO" id="GO:0005304">
    <property type="term" value="F:L-valine transmembrane transporter activity"/>
    <property type="evidence" value="ECO:0007669"/>
    <property type="project" value="TreeGrafter"/>
</dbReference>
<feature type="transmembrane region" description="Helical" evidence="10">
    <location>
        <begin position="57"/>
        <end position="74"/>
    </location>
</feature>
<comment type="subcellular location">
    <subcellularLocation>
        <location evidence="1">Cell membrane</location>
        <topology evidence="1">Multi-pass membrane protein</topology>
    </subcellularLocation>
</comment>
<evidence type="ECO:0000256" key="4">
    <source>
        <dbReference type="ARBA" id="ARBA00022519"/>
    </source>
</evidence>
<dbReference type="GO" id="GO:0042941">
    <property type="term" value="P:D-alanine transmembrane transport"/>
    <property type="evidence" value="ECO:0007669"/>
    <property type="project" value="TreeGrafter"/>
</dbReference>
<evidence type="ECO:0000256" key="10">
    <source>
        <dbReference type="SAM" id="Phobius"/>
    </source>
</evidence>
<dbReference type="InterPro" id="IPR001851">
    <property type="entry name" value="ABC_transp_permease"/>
</dbReference>
<evidence type="ECO:0000256" key="2">
    <source>
        <dbReference type="ARBA" id="ARBA00022448"/>
    </source>
</evidence>
<dbReference type="GO" id="GO:0015808">
    <property type="term" value="P:L-alanine transport"/>
    <property type="evidence" value="ECO:0007669"/>
    <property type="project" value="TreeGrafter"/>
</dbReference>
<dbReference type="GO" id="GO:0015190">
    <property type="term" value="F:L-leucine transmembrane transporter activity"/>
    <property type="evidence" value="ECO:0007669"/>
    <property type="project" value="TreeGrafter"/>
</dbReference>
<accession>A0A6J6P8W9</accession>
<organism evidence="11">
    <name type="scientific">freshwater metagenome</name>
    <dbReference type="NCBI Taxonomy" id="449393"/>
    <lineage>
        <taxon>unclassified sequences</taxon>
        <taxon>metagenomes</taxon>
        <taxon>ecological metagenomes</taxon>
    </lineage>
</organism>
<evidence type="ECO:0000256" key="8">
    <source>
        <dbReference type="ARBA" id="ARBA00023136"/>
    </source>
</evidence>
<keyword evidence="5 10" id="KW-0812">Transmembrane</keyword>
<keyword evidence="6" id="KW-0029">Amino-acid transport</keyword>
<keyword evidence="7 10" id="KW-1133">Transmembrane helix</keyword>
<comment type="similarity">
    <text evidence="9">Belongs to the binding-protein-dependent transport system permease family. LivHM subfamily.</text>
</comment>
<dbReference type="CDD" id="cd06582">
    <property type="entry name" value="TM_PBP1_LivH_like"/>
    <property type="match status" value="1"/>
</dbReference>
<feature type="transmembrane region" description="Helical" evidence="10">
    <location>
        <begin position="216"/>
        <end position="235"/>
    </location>
</feature>
<keyword evidence="2" id="KW-0813">Transport</keyword>
<keyword evidence="8 10" id="KW-0472">Membrane</keyword>
<dbReference type="InterPro" id="IPR052157">
    <property type="entry name" value="BCAA_transport_permease"/>
</dbReference>
<evidence type="ECO:0000256" key="9">
    <source>
        <dbReference type="ARBA" id="ARBA00037998"/>
    </source>
</evidence>
<feature type="transmembrane region" description="Helical" evidence="10">
    <location>
        <begin position="27"/>
        <end position="50"/>
    </location>
</feature>
<proteinExistence type="inferred from homology"/>
<keyword evidence="3" id="KW-1003">Cell membrane</keyword>
<evidence type="ECO:0000256" key="6">
    <source>
        <dbReference type="ARBA" id="ARBA00022970"/>
    </source>
</evidence>
<evidence type="ECO:0000256" key="7">
    <source>
        <dbReference type="ARBA" id="ARBA00022989"/>
    </source>
</evidence>
<dbReference type="PANTHER" id="PTHR11795">
    <property type="entry name" value="BRANCHED-CHAIN AMINO ACID TRANSPORT SYSTEM PERMEASE PROTEIN LIVH"/>
    <property type="match status" value="1"/>
</dbReference>
<protein>
    <submittedName>
        <fullName evidence="11">Unannotated protein</fullName>
    </submittedName>
</protein>
<dbReference type="PANTHER" id="PTHR11795:SF371">
    <property type="entry name" value="HIGH-AFFINITY BRANCHED-CHAIN AMINO ACID TRANSPORT SYSTEM PERMEASE PROTEIN LIVH"/>
    <property type="match status" value="1"/>
</dbReference>